<feature type="transmembrane region" description="Helical" evidence="2">
    <location>
        <begin position="179"/>
        <end position="204"/>
    </location>
</feature>
<keyword evidence="2" id="KW-0812">Transmembrane</keyword>
<proteinExistence type="predicted"/>
<dbReference type="AlphaFoldDB" id="A0A1D8G1Y9"/>
<keyword evidence="2" id="KW-1133">Transmembrane helix</keyword>
<name>A0A1D8G1Y9_9ACTN</name>
<dbReference type="EMBL" id="CP017316">
    <property type="protein sequence ID" value="AOT59460.1"/>
    <property type="molecule type" value="Genomic_DNA"/>
</dbReference>
<gene>
    <name evidence="3" type="ORF">A4G23_02302</name>
</gene>
<dbReference type="KEGG" id="srn:A4G23_02302"/>
<keyword evidence="2" id="KW-0472">Membrane</keyword>
<keyword evidence="4" id="KW-1185">Reference proteome</keyword>
<dbReference type="InterPro" id="IPR047928">
    <property type="entry name" value="Perm_prefix_1"/>
</dbReference>
<dbReference type="PATRIC" id="fig|285473.5.peg.2407"/>
<feature type="transmembrane region" description="Helical" evidence="2">
    <location>
        <begin position="145"/>
        <end position="167"/>
    </location>
</feature>
<evidence type="ECO:0000256" key="2">
    <source>
        <dbReference type="SAM" id="Phobius"/>
    </source>
</evidence>
<feature type="region of interest" description="Disordered" evidence="1">
    <location>
        <begin position="1"/>
        <end position="23"/>
    </location>
</feature>
<protein>
    <submittedName>
        <fullName evidence="3">Uncharacterized protein</fullName>
    </submittedName>
</protein>
<dbReference type="Proteomes" id="UP000095349">
    <property type="component" value="Chromosome"/>
</dbReference>
<sequence length="241" mass="24821">MSTGVGMETGIGAGASGKRRPAAPSDPIDAYVAALAESLHGPRSAKSRLVAEIRDGLDDAVAAHTRAGVPYERAAELAVRDFGAPDRLAPTFQHELTIAQARHTARAAALTVPLAVGCWLLIWTASHDTATWQLPRTTSLLTFHLVTVAAVASVLSAATLAATGRLARWLPTPHRLPLAVAWTGTAASIAMAVAALVLVTLSVVVTNWPLAAAAGVLAAASHAVVASSARTCRQCARLPVD</sequence>
<dbReference type="NCBIfam" id="NF038403">
    <property type="entry name" value="perm_prefix_1"/>
    <property type="match status" value="1"/>
</dbReference>
<evidence type="ECO:0000313" key="4">
    <source>
        <dbReference type="Proteomes" id="UP000095349"/>
    </source>
</evidence>
<evidence type="ECO:0000313" key="3">
    <source>
        <dbReference type="EMBL" id="AOT59460.1"/>
    </source>
</evidence>
<organism evidence="3 4">
    <name type="scientific">Streptomyces rubrolavendulae</name>
    <dbReference type="NCBI Taxonomy" id="285473"/>
    <lineage>
        <taxon>Bacteria</taxon>
        <taxon>Bacillati</taxon>
        <taxon>Actinomycetota</taxon>
        <taxon>Actinomycetes</taxon>
        <taxon>Kitasatosporales</taxon>
        <taxon>Streptomycetaceae</taxon>
        <taxon>Streptomyces</taxon>
    </lineage>
</organism>
<dbReference type="STRING" id="285473.A4G23_02302"/>
<accession>A0A1D8G1Y9</accession>
<feature type="transmembrane region" description="Helical" evidence="2">
    <location>
        <begin position="210"/>
        <end position="229"/>
    </location>
</feature>
<feature type="transmembrane region" description="Helical" evidence="2">
    <location>
        <begin position="107"/>
        <end position="125"/>
    </location>
</feature>
<reference evidence="3 4" key="1">
    <citation type="submission" date="2016-09" db="EMBL/GenBank/DDBJ databases">
        <title>Streptomyces rubrolavendulae MJM4426 Genome sequencing and assembly.</title>
        <authorList>
            <person name="Kim J.-G."/>
        </authorList>
    </citation>
    <scope>NUCLEOTIDE SEQUENCE [LARGE SCALE GENOMIC DNA]</scope>
    <source>
        <strain evidence="3 4">MJM4426</strain>
    </source>
</reference>
<dbReference type="RefSeq" id="WP_218046248.1">
    <property type="nucleotide sequence ID" value="NZ_CP017316.1"/>
</dbReference>
<dbReference type="GeneID" id="91403849"/>
<evidence type="ECO:0000256" key="1">
    <source>
        <dbReference type="SAM" id="MobiDB-lite"/>
    </source>
</evidence>